<dbReference type="EMBL" id="JAUKUA010000001">
    <property type="protein sequence ID" value="KAK0732023.1"/>
    <property type="molecule type" value="Genomic_DNA"/>
</dbReference>
<accession>A0AA40BDS3</accession>
<comment type="caution">
    <text evidence="2">The sequence shown here is derived from an EMBL/GenBank/DDBJ whole genome shotgun (WGS) entry which is preliminary data.</text>
</comment>
<feature type="chain" id="PRO_5041209107" description="GPI anchored protein" evidence="1">
    <location>
        <begin position="18"/>
        <end position="191"/>
    </location>
</feature>
<protein>
    <recommendedName>
        <fullName evidence="4">GPI anchored protein</fullName>
    </recommendedName>
</protein>
<proteinExistence type="predicted"/>
<keyword evidence="1" id="KW-0732">Signal</keyword>
<evidence type="ECO:0000313" key="2">
    <source>
        <dbReference type="EMBL" id="KAK0732023.1"/>
    </source>
</evidence>
<evidence type="ECO:0000256" key="1">
    <source>
        <dbReference type="SAM" id="SignalP"/>
    </source>
</evidence>
<reference evidence="2" key="1">
    <citation type="submission" date="2023-06" db="EMBL/GenBank/DDBJ databases">
        <title>Genome-scale phylogeny and comparative genomics of the fungal order Sordariales.</title>
        <authorList>
            <consortium name="Lawrence Berkeley National Laboratory"/>
            <person name="Hensen N."/>
            <person name="Bonometti L."/>
            <person name="Westerberg I."/>
            <person name="Brannstrom I.O."/>
            <person name="Guillou S."/>
            <person name="Cros-Aarteil S."/>
            <person name="Calhoun S."/>
            <person name="Haridas S."/>
            <person name="Kuo A."/>
            <person name="Mondo S."/>
            <person name="Pangilinan J."/>
            <person name="Riley R."/>
            <person name="Labutti K."/>
            <person name="Andreopoulos B."/>
            <person name="Lipzen A."/>
            <person name="Chen C."/>
            <person name="Yanf M."/>
            <person name="Daum C."/>
            <person name="Ng V."/>
            <person name="Clum A."/>
            <person name="Steindorff A."/>
            <person name="Ohm R."/>
            <person name="Martin F."/>
            <person name="Silar P."/>
            <person name="Natvig D."/>
            <person name="Lalanne C."/>
            <person name="Gautier V."/>
            <person name="Ament-Velasquez S.L."/>
            <person name="Kruys A."/>
            <person name="Hutchinson M.I."/>
            <person name="Powell A.J."/>
            <person name="Barry K."/>
            <person name="Miller A.N."/>
            <person name="Grigoriev I.V."/>
            <person name="Debuchy R."/>
            <person name="Gladieux P."/>
            <person name="Thoren M.H."/>
            <person name="Johannesson H."/>
        </authorList>
    </citation>
    <scope>NUCLEOTIDE SEQUENCE</scope>
    <source>
        <strain evidence="2">SMH4607-1</strain>
    </source>
</reference>
<gene>
    <name evidence="2" type="ORF">B0H67DRAFT_640336</name>
</gene>
<dbReference type="Proteomes" id="UP001172102">
    <property type="component" value="Unassembled WGS sequence"/>
</dbReference>
<feature type="signal peptide" evidence="1">
    <location>
        <begin position="1"/>
        <end position="17"/>
    </location>
</feature>
<dbReference type="AlphaFoldDB" id="A0AA40BDS3"/>
<organism evidence="2 3">
    <name type="scientific">Lasiosphaeris hirsuta</name>
    <dbReference type="NCBI Taxonomy" id="260670"/>
    <lineage>
        <taxon>Eukaryota</taxon>
        <taxon>Fungi</taxon>
        <taxon>Dikarya</taxon>
        <taxon>Ascomycota</taxon>
        <taxon>Pezizomycotina</taxon>
        <taxon>Sordariomycetes</taxon>
        <taxon>Sordariomycetidae</taxon>
        <taxon>Sordariales</taxon>
        <taxon>Lasiosphaeriaceae</taxon>
        <taxon>Lasiosphaeris</taxon>
    </lineage>
</organism>
<evidence type="ECO:0008006" key="4">
    <source>
        <dbReference type="Google" id="ProtNLM"/>
    </source>
</evidence>
<keyword evidence="3" id="KW-1185">Reference proteome</keyword>
<sequence length="191" mass="19328">MWKTILLALATITPVLASHHHHQAGSLAKRSDSNCKARSALKHLGPLATEFCSAYLGIPLTATVTLSETVTNLVTVVATVTISDPGCQSAATLVSRVAPRDNGVVIPPELTTFPASAISSACSRLSLVPAITVTETASVEVSSIVSVTETATVCTGSGCTPAGQPCELVNPGACCSQTCSCASGLSGCNCL</sequence>
<evidence type="ECO:0000313" key="3">
    <source>
        <dbReference type="Proteomes" id="UP001172102"/>
    </source>
</evidence>
<name>A0AA40BDS3_9PEZI</name>